<evidence type="ECO:0000313" key="3">
    <source>
        <dbReference type="Proteomes" id="UP000245697"/>
    </source>
</evidence>
<accession>A0A316FN75</accession>
<dbReference type="RefSeq" id="WP_146246231.1">
    <property type="nucleotide sequence ID" value="NZ_QGGR01000004.1"/>
</dbReference>
<feature type="region of interest" description="Disordered" evidence="1">
    <location>
        <begin position="77"/>
        <end position="100"/>
    </location>
</feature>
<evidence type="ECO:0000313" key="2">
    <source>
        <dbReference type="EMBL" id="PWK49562.1"/>
    </source>
</evidence>
<evidence type="ECO:0000256" key="1">
    <source>
        <dbReference type="SAM" id="MobiDB-lite"/>
    </source>
</evidence>
<reference evidence="2 3" key="1">
    <citation type="submission" date="2018-05" db="EMBL/GenBank/DDBJ databases">
        <title>Genomic Encyclopedia of Archaeal and Bacterial Type Strains, Phase II (KMG-II): from individual species to whole genera.</title>
        <authorList>
            <person name="Goeker M."/>
        </authorList>
    </citation>
    <scope>NUCLEOTIDE SEQUENCE [LARGE SCALE GENOMIC DNA]</scope>
    <source>
        <strain evidence="2 3">DSM 45184</strain>
    </source>
</reference>
<proteinExistence type="predicted"/>
<keyword evidence="3" id="KW-1185">Reference proteome</keyword>
<gene>
    <name evidence="2" type="ORF">BC793_104236</name>
</gene>
<dbReference type="EMBL" id="QGGR01000004">
    <property type="protein sequence ID" value="PWK49562.1"/>
    <property type="molecule type" value="Genomic_DNA"/>
</dbReference>
<dbReference type="AlphaFoldDB" id="A0A316FN75"/>
<feature type="region of interest" description="Disordered" evidence="1">
    <location>
        <begin position="203"/>
        <end position="264"/>
    </location>
</feature>
<dbReference type="OrthoDB" id="3297506at2"/>
<sequence length="337" mass="36317">MNALARTVAAVAGMEWAWTADQLEGLVSAAGWIYRAPSEGTVSCTFDAAPGRAGAFLFGAEVTAVYLSLHDKENLGRRDKGDLNQHAEGDLSRREGEDAGVPARRDRFVAAIAQVALQLGPPRVRCPGPDPSAGWRVAAGVLEIVDRPEALDLWLRPAPRRVPHRRVPPVDGDVDWPAMERGLAAAIASLPAGAVVRLEARGRTNPETDLHPKPHEKTNPGANLRPEPHGKTNAEANLHPKPHEKTNPETDLHPKPHEKTNAGTDGVGTLVELSQTEDSLTVHAGDETETICWPAAGEAYRKIAGRLVVLLREKIASPADLAYRSDLPVPYLPLRRA</sequence>
<dbReference type="Proteomes" id="UP000245697">
    <property type="component" value="Unassembled WGS sequence"/>
</dbReference>
<feature type="compositionally biased region" description="Basic and acidic residues" evidence="1">
    <location>
        <begin position="203"/>
        <end position="218"/>
    </location>
</feature>
<comment type="caution">
    <text evidence="2">The sequence shown here is derived from an EMBL/GenBank/DDBJ whole genome shotgun (WGS) entry which is preliminary data.</text>
</comment>
<feature type="compositionally biased region" description="Basic and acidic residues" evidence="1">
    <location>
        <begin position="241"/>
        <end position="260"/>
    </location>
</feature>
<protein>
    <submittedName>
        <fullName evidence="2">Uncharacterized protein</fullName>
    </submittedName>
</protein>
<organism evidence="2 3">
    <name type="scientific">Actinoplanes xinjiangensis</name>
    <dbReference type="NCBI Taxonomy" id="512350"/>
    <lineage>
        <taxon>Bacteria</taxon>
        <taxon>Bacillati</taxon>
        <taxon>Actinomycetota</taxon>
        <taxon>Actinomycetes</taxon>
        <taxon>Micromonosporales</taxon>
        <taxon>Micromonosporaceae</taxon>
        <taxon>Actinoplanes</taxon>
    </lineage>
</organism>
<name>A0A316FN75_9ACTN</name>